<dbReference type="RefSeq" id="WP_046936118.1">
    <property type="nucleotide sequence ID" value="NZ_CP018729.1"/>
</dbReference>
<protein>
    <recommendedName>
        <fullName evidence="3">DUF1845 domain-containing protein</fullName>
    </recommendedName>
</protein>
<feature type="compositionally biased region" description="Pro residues" evidence="1">
    <location>
        <begin position="14"/>
        <end position="24"/>
    </location>
</feature>
<gene>
    <name evidence="2" type="ORF">CFBP8129_45870</name>
</gene>
<evidence type="ECO:0000256" key="1">
    <source>
        <dbReference type="SAM" id="MobiDB-lite"/>
    </source>
</evidence>
<accession>A0A6V7FHA2</accession>
<dbReference type="AlphaFoldDB" id="A0A6V7FHA2"/>
<feature type="region of interest" description="Disordered" evidence="1">
    <location>
        <begin position="1"/>
        <end position="32"/>
    </location>
</feature>
<dbReference type="EMBL" id="LR828254">
    <property type="protein sequence ID" value="CAD0362619.1"/>
    <property type="molecule type" value="Genomic_DNA"/>
</dbReference>
<dbReference type="EMBL" id="LR828254">
    <property type="protein sequence ID" value="CAD0362617.1"/>
    <property type="molecule type" value="Genomic_DNA"/>
</dbReference>
<sequence>MNAVVQPSQDAPTGAPPAPKPNNPRPAAVRTAAAAAETVSTVAVVQKANASAPPRKPPKGIAGFDIPDGAYRESLSVTLRSLEVVKLADVGFAHAHESFYNIEFVLPHYQNENIERIKETELSMSALVGALASDLANDLKRMRQKAKEKGVSLSGGGYVPKTVDVPVSSKYAVMLLNILRDLDELYYITNSLTFNSAMLNAERVAITSQWRNRVKRFIRSLKHTYVMLKARGDLPTDAGDRPVATVEQLQDELDDLDDAASGDAGQAGKAAV</sequence>
<name>A0A6V7FHA2_9XANT</name>
<evidence type="ECO:0008006" key="3">
    <source>
        <dbReference type="Google" id="ProtNLM"/>
    </source>
</evidence>
<geneLocation type="plasmid" evidence="2">
    <name>CFBP8129_p211</name>
</geneLocation>
<organism evidence="2">
    <name type="scientific">Xanthomonas hortorum pv. gardneri</name>
    <dbReference type="NCBI Taxonomy" id="2754056"/>
    <lineage>
        <taxon>Bacteria</taxon>
        <taxon>Pseudomonadati</taxon>
        <taxon>Pseudomonadota</taxon>
        <taxon>Gammaproteobacteria</taxon>
        <taxon>Lysobacterales</taxon>
        <taxon>Lysobacteraceae</taxon>
        <taxon>Xanthomonas</taxon>
    </lineage>
</organism>
<keyword evidence="2" id="KW-0614">Plasmid</keyword>
<proteinExistence type="predicted"/>
<feature type="compositionally biased region" description="Polar residues" evidence="1">
    <location>
        <begin position="1"/>
        <end position="10"/>
    </location>
</feature>
<evidence type="ECO:0000313" key="2">
    <source>
        <dbReference type="EMBL" id="CAD0362617.1"/>
    </source>
</evidence>
<reference evidence="2" key="1">
    <citation type="submission" date="2020-07" db="EMBL/GenBank/DDBJ databases">
        <authorList>
            <person name="Pothier F. J."/>
        </authorList>
    </citation>
    <scope>NUCLEOTIDE SEQUENCE [LARGE SCALE GENOMIC DNA]</scope>
    <source>
        <plasmid evidence="2">CFBP8129_p211</plasmid>
    </source>
</reference>